<dbReference type="eggNOG" id="COG0825">
    <property type="taxonomic scope" value="Bacteria"/>
</dbReference>
<accession>A1WLX2</accession>
<evidence type="ECO:0000313" key="1">
    <source>
        <dbReference type="EMBL" id="ABM58629.1"/>
    </source>
</evidence>
<sequence length="226" mass="23605">MASDATPRCAAMASADRQMIGDATPGRVAIIGTRDGAAIGVDLALALAAEVLRVVENHPQRPILMLVDTQGQQLSRRDELLGNAGYLAHLAHCFELARARGHLLLSLVYGAAVSGGFLSLGMIADRCYALADAQIRVMALPAMARITRIAIDDLQALCRTSAIFGPGVDNYQRLGAIEEVWDADLAAHLARALQLPAGGDARARLGAARGGRTHAGPVIAAMLSAP</sequence>
<dbReference type="KEGG" id="vei:Veis_2893"/>
<dbReference type="AlphaFoldDB" id="A1WLX2"/>
<protein>
    <submittedName>
        <fullName evidence="1">Malonate decarboxylase gamma subunit</fullName>
    </submittedName>
</protein>
<dbReference type="InterPro" id="IPR029045">
    <property type="entry name" value="ClpP/crotonase-like_dom_sf"/>
</dbReference>
<gene>
    <name evidence="1" type="ordered locus">Veis_2893</name>
</gene>
<name>A1WLX2_VEREI</name>
<dbReference type="SUPFAM" id="SSF52096">
    <property type="entry name" value="ClpP/crotonase"/>
    <property type="match status" value="1"/>
</dbReference>
<organism evidence="1 2">
    <name type="scientific">Verminephrobacter eiseniae (strain EF01-2)</name>
    <dbReference type="NCBI Taxonomy" id="391735"/>
    <lineage>
        <taxon>Bacteria</taxon>
        <taxon>Pseudomonadati</taxon>
        <taxon>Pseudomonadota</taxon>
        <taxon>Betaproteobacteria</taxon>
        <taxon>Burkholderiales</taxon>
        <taxon>Comamonadaceae</taxon>
        <taxon>Verminephrobacter</taxon>
    </lineage>
</organism>
<keyword evidence="2" id="KW-1185">Reference proteome</keyword>
<dbReference type="EMBL" id="CP000542">
    <property type="protein sequence ID" value="ABM58629.1"/>
    <property type="molecule type" value="Genomic_DNA"/>
</dbReference>
<dbReference type="Pfam" id="PF06833">
    <property type="entry name" value="MdcE"/>
    <property type="match status" value="1"/>
</dbReference>
<dbReference type="Proteomes" id="UP000000374">
    <property type="component" value="Chromosome"/>
</dbReference>
<reference evidence="2" key="1">
    <citation type="submission" date="2006-12" db="EMBL/GenBank/DDBJ databases">
        <title>Complete sequence of chromosome 1 of Verminephrobacter eiseniae EF01-2.</title>
        <authorList>
            <person name="Copeland A."/>
            <person name="Lucas S."/>
            <person name="Lapidus A."/>
            <person name="Barry K."/>
            <person name="Detter J.C."/>
            <person name="Glavina del Rio T."/>
            <person name="Dalin E."/>
            <person name="Tice H."/>
            <person name="Pitluck S."/>
            <person name="Chertkov O."/>
            <person name="Brettin T."/>
            <person name="Bruce D."/>
            <person name="Han C."/>
            <person name="Tapia R."/>
            <person name="Gilna P."/>
            <person name="Schmutz J."/>
            <person name="Larimer F."/>
            <person name="Land M."/>
            <person name="Hauser L."/>
            <person name="Kyrpides N."/>
            <person name="Kim E."/>
            <person name="Stahl D."/>
            <person name="Richardson P."/>
        </authorList>
    </citation>
    <scope>NUCLEOTIDE SEQUENCE [LARGE SCALE GENOMIC DNA]</scope>
    <source>
        <strain evidence="2">EF01-2</strain>
    </source>
</reference>
<proteinExistence type="predicted"/>
<dbReference type="HOGENOM" id="CLU_101747_0_0_4"/>
<dbReference type="Gene3D" id="3.90.226.10">
    <property type="entry name" value="2-enoyl-CoA Hydratase, Chain A, domain 1"/>
    <property type="match status" value="1"/>
</dbReference>
<evidence type="ECO:0000313" key="2">
    <source>
        <dbReference type="Proteomes" id="UP000000374"/>
    </source>
</evidence>
<dbReference type="STRING" id="391735.Veis_2893"/>